<gene>
    <name evidence="1" type="ORF">V757_01895</name>
</gene>
<reference evidence="1 2" key="1">
    <citation type="submission" date="2013-11" db="EMBL/GenBank/DDBJ databases">
        <title>Genomic analysis of Pelistega sp. HM-7.</title>
        <authorList>
            <person name="Kumbhare S.V."/>
            <person name="Shetty S.A."/>
            <person name="Sharma O."/>
            <person name="Dhotre D.P."/>
        </authorList>
    </citation>
    <scope>NUCLEOTIDE SEQUENCE [LARGE SCALE GENOMIC DNA]</scope>
    <source>
        <strain evidence="1 2">HM-7</strain>
    </source>
</reference>
<keyword evidence="2" id="KW-1185">Reference proteome</keyword>
<dbReference type="OrthoDB" id="6954833at2"/>
<sequence length="204" mass="24229">MTRVTWKKGTVISIEAREDICFLAQMMEEPYLYFFDIYNDSHEWKISSLENTNTLFCVPVVHKFLKDSHVKKMDIVGNSTLQFPSRWIQRNFESQMYTIWEGTDDEMTFAMSKPGGVLVERTLTTKPQDFIVIKEINNNEDSIIDSHELTSLRTYPELNERLYLSYLFGKNVDPLKDIMFQRTMKKEYKVYMQIFTGKYKGLYK</sequence>
<dbReference type="RefSeq" id="WP_023949306.1">
    <property type="nucleotide sequence ID" value="NZ_AYSV01000015.1"/>
</dbReference>
<evidence type="ECO:0000313" key="2">
    <source>
        <dbReference type="Proteomes" id="UP000018766"/>
    </source>
</evidence>
<organism evidence="1 2">
    <name type="scientific">Pelistega indica</name>
    <dbReference type="NCBI Taxonomy" id="1414851"/>
    <lineage>
        <taxon>Bacteria</taxon>
        <taxon>Pseudomonadati</taxon>
        <taxon>Pseudomonadota</taxon>
        <taxon>Betaproteobacteria</taxon>
        <taxon>Burkholderiales</taxon>
        <taxon>Alcaligenaceae</taxon>
        <taxon>Pelistega</taxon>
    </lineage>
</organism>
<dbReference type="AlphaFoldDB" id="V8GAT8"/>
<protein>
    <submittedName>
        <fullName evidence="1">Uncharacterized protein</fullName>
    </submittedName>
</protein>
<evidence type="ECO:0000313" key="1">
    <source>
        <dbReference type="EMBL" id="ETD72837.1"/>
    </source>
</evidence>
<dbReference type="Proteomes" id="UP000018766">
    <property type="component" value="Unassembled WGS sequence"/>
</dbReference>
<name>V8GAT8_9BURK</name>
<proteinExistence type="predicted"/>
<comment type="caution">
    <text evidence="1">The sequence shown here is derived from an EMBL/GenBank/DDBJ whole genome shotgun (WGS) entry which is preliminary data.</text>
</comment>
<dbReference type="EMBL" id="AYSV01000015">
    <property type="protein sequence ID" value="ETD72837.1"/>
    <property type="molecule type" value="Genomic_DNA"/>
</dbReference>
<accession>V8GAT8</accession>